<proteinExistence type="predicted"/>
<protein>
    <submittedName>
        <fullName evidence="7">PAP2-domain-containing protein</fullName>
    </submittedName>
</protein>
<dbReference type="SMART" id="SM00014">
    <property type="entry name" value="acidPPc"/>
    <property type="match status" value="1"/>
</dbReference>
<keyword evidence="4 5" id="KW-0472">Membrane</keyword>
<evidence type="ECO:0000256" key="4">
    <source>
        <dbReference type="ARBA" id="ARBA00023136"/>
    </source>
</evidence>
<feature type="transmembrane region" description="Helical" evidence="5">
    <location>
        <begin position="237"/>
        <end position="262"/>
    </location>
</feature>
<evidence type="ECO:0000256" key="2">
    <source>
        <dbReference type="ARBA" id="ARBA00022692"/>
    </source>
</evidence>
<feature type="transmembrane region" description="Helical" evidence="5">
    <location>
        <begin position="25"/>
        <end position="45"/>
    </location>
</feature>
<evidence type="ECO:0000256" key="1">
    <source>
        <dbReference type="ARBA" id="ARBA00004141"/>
    </source>
</evidence>
<reference evidence="7 8" key="1">
    <citation type="submission" date="2016-08" db="EMBL/GenBank/DDBJ databases">
        <title>A Parts List for Fungal Cellulosomes Revealed by Comparative Genomics.</title>
        <authorList>
            <consortium name="DOE Joint Genome Institute"/>
            <person name="Haitjema C.H."/>
            <person name="Gilmore S.P."/>
            <person name="Henske J.K."/>
            <person name="Solomon K.V."/>
            <person name="De Groot R."/>
            <person name="Kuo A."/>
            <person name="Mondo S.J."/>
            <person name="Salamov A.A."/>
            <person name="Labutti K."/>
            <person name="Zhao Z."/>
            <person name="Chiniquy J."/>
            <person name="Barry K."/>
            <person name="Brewer H.M."/>
            <person name="Purvine S.O."/>
            <person name="Wright A.T."/>
            <person name="Boxma B."/>
            <person name="Van Alen T."/>
            <person name="Hackstein J.H."/>
            <person name="Baker S.E."/>
            <person name="Grigoriev I.V."/>
            <person name="O'Malley M.A."/>
        </authorList>
    </citation>
    <scope>NUCLEOTIDE SEQUENCE [LARGE SCALE GENOMIC DNA]</scope>
    <source>
        <strain evidence="7 8">G1</strain>
    </source>
</reference>
<dbReference type="InterPro" id="IPR000326">
    <property type="entry name" value="PAP2/HPO"/>
</dbReference>
<evidence type="ECO:0000256" key="3">
    <source>
        <dbReference type="ARBA" id="ARBA00022989"/>
    </source>
</evidence>
<keyword evidence="2 5" id="KW-0812">Transmembrane</keyword>
<evidence type="ECO:0000313" key="7">
    <source>
        <dbReference type="EMBL" id="ORY56775.1"/>
    </source>
</evidence>
<dbReference type="SUPFAM" id="SSF48317">
    <property type="entry name" value="Acid phosphatase/Vanadium-dependent haloperoxidase"/>
    <property type="match status" value="1"/>
</dbReference>
<feature type="domain" description="Phosphatidic acid phosphatase type 2/haloperoxidase" evidence="6">
    <location>
        <begin position="155"/>
        <end position="293"/>
    </location>
</feature>
<dbReference type="GO" id="GO:0070916">
    <property type="term" value="C:inositol phosphoceramide synthase complex"/>
    <property type="evidence" value="ECO:0007669"/>
    <property type="project" value="TreeGrafter"/>
</dbReference>
<evidence type="ECO:0000256" key="5">
    <source>
        <dbReference type="SAM" id="Phobius"/>
    </source>
</evidence>
<dbReference type="Gene3D" id="1.20.144.10">
    <property type="entry name" value="Phosphatidic acid phosphatase type 2/haloperoxidase"/>
    <property type="match status" value="1"/>
</dbReference>
<comment type="subcellular location">
    <subcellularLocation>
        <location evidence="1">Membrane</location>
        <topology evidence="1">Multi-pass membrane protein</topology>
    </subcellularLocation>
</comment>
<dbReference type="STRING" id="1754190.A0A1Y2DDK6"/>
<organism evidence="7 8">
    <name type="scientific">Neocallimastix californiae</name>
    <dbReference type="NCBI Taxonomy" id="1754190"/>
    <lineage>
        <taxon>Eukaryota</taxon>
        <taxon>Fungi</taxon>
        <taxon>Fungi incertae sedis</taxon>
        <taxon>Chytridiomycota</taxon>
        <taxon>Chytridiomycota incertae sedis</taxon>
        <taxon>Neocallimastigomycetes</taxon>
        <taxon>Neocallimastigales</taxon>
        <taxon>Neocallimastigaceae</taxon>
        <taxon>Neocallimastix</taxon>
    </lineage>
</organism>
<keyword evidence="3 5" id="KW-1133">Transmembrane helix</keyword>
<dbReference type="InterPro" id="IPR036938">
    <property type="entry name" value="PAP2/HPO_sf"/>
</dbReference>
<comment type="caution">
    <text evidence="7">The sequence shown here is derived from an EMBL/GenBank/DDBJ whole genome shotgun (WGS) entry which is preliminary data.</text>
</comment>
<dbReference type="AlphaFoldDB" id="A0A1Y2DDK6"/>
<feature type="transmembrane region" description="Helical" evidence="5">
    <location>
        <begin position="129"/>
        <end position="148"/>
    </location>
</feature>
<keyword evidence="8" id="KW-1185">Reference proteome</keyword>
<feature type="transmembrane region" description="Helical" evidence="5">
    <location>
        <begin position="155"/>
        <end position="177"/>
    </location>
</feature>
<accession>A0A1Y2DDK6</accession>
<dbReference type="PANTHER" id="PTHR31310">
    <property type="match status" value="1"/>
</dbReference>
<dbReference type="GO" id="GO:0030148">
    <property type="term" value="P:sphingolipid biosynthetic process"/>
    <property type="evidence" value="ECO:0007669"/>
    <property type="project" value="TreeGrafter"/>
</dbReference>
<dbReference type="EMBL" id="MCOG01000072">
    <property type="protein sequence ID" value="ORY56775.1"/>
    <property type="molecule type" value="Genomic_DNA"/>
</dbReference>
<evidence type="ECO:0000313" key="8">
    <source>
        <dbReference type="Proteomes" id="UP000193920"/>
    </source>
</evidence>
<dbReference type="Proteomes" id="UP000193920">
    <property type="component" value="Unassembled WGS sequence"/>
</dbReference>
<feature type="transmembrane region" description="Helical" evidence="5">
    <location>
        <begin position="274"/>
        <end position="296"/>
    </location>
</feature>
<dbReference type="CDD" id="cd03386">
    <property type="entry name" value="PAP2_Aur1_like"/>
    <property type="match status" value="1"/>
</dbReference>
<evidence type="ECO:0000259" key="6">
    <source>
        <dbReference type="SMART" id="SM00014"/>
    </source>
</evidence>
<name>A0A1Y2DDK6_9FUNG</name>
<gene>
    <name evidence="7" type="ORF">LY90DRAFT_669332</name>
</gene>
<dbReference type="GO" id="GO:0016020">
    <property type="term" value="C:membrane"/>
    <property type="evidence" value="ECO:0007669"/>
    <property type="project" value="UniProtKB-SubCell"/>
</dbReference>
<dbReference type="Pfam" id="PF14378">
    <property type="entry name" value="PAP2_3"/>
    <property type="match status" value="1"/>
</dbReference>
<sequence length="303" mass="35318">MNSRNNSISLLLSYSNLYKNVSKTLKLNVISFVFVLMVYAFSIVGKELPTAVLVISNFCIKETKRILISLIPVYIWLLLFNIVKFIPTVKRRPIDVNTLYKIEKKLGSFCFKFYKDQKEYNIYLDLLAWLPYGVCHYIMPFLVSYLLIRDYPSYYFSAYIFFFGLMNLIGVLTQIAWPTSPPWYYVKRGTNPANYSMYGDPAGLQRIDNLFHGNIYTKAFANNPLPWGAWPSLHSGFASYTALFFSFIHPNYSLLFFLYVIWIWWATMYLGHHYFIDIIGGFAYAFICALGSTIYLSNQIILI</sequence>
<dbReference type="GO" id="GO:0006676">
    <property type="term" value="P:mannosyl diphosphorylinositol ceramide metabolic process"/>
    <property type="evidence" value="ECO:0007669"/>
    <property type="project" value="TreeGrafter"/>
</dbReference>
<dbReference type="InterPro" id="IPR052185">
    <property type="entry name" value="IPC_Synthase-Related"/>
</dbReference>
<feature type="transmembrane region" description="Helical" evidence="5">
    <location>
        <begin position="66"/>
        <end position="86"/>
    </location>
</feature>
<dbReference type="OrthoDB" id="5784at2759"/>
<dbReference type="PANTHER" id="PTHR31310:SF8">
    <property type="entry name" value="INOSITOLPHOSPHOTRANSFERASE 1"/>
    <property type="match status" value="1"/>
</dbReference>
<dbReference type="InterPro" id="IPR026841">
    <property type="entry name" value="Aur1/Ipt1"/>
</dbReference>